<protein>
    <recommendedName>
        <fullName evidence="3">DUF4136 domain-containing protein</fullName>
    </recommendedName>
</protein>
<evidence type="ECO:0008006" key="3">
    <source>
        <dbReference type="Google" id="ProtNLM"/>
    </source>
</evidence>
<sequence>MVQALAACATAVPPVNVTRFHLDRTIERGTIFVEPAPGTDAASLEYGAHAAAVTDELRQIGYVPTDTVANALYVAVVGIERNTRAAPPRSSPVTIGVGGATGGGGGGFGGGLSIALGGGGPSAITASQLAVQLKRRADGTVMWEGRARMEAREKAPAAQPGLGAARLAAALFGGFPGESGRTITVP</sequence>
<evidence type="ECO:0000313" key="1">
    <source>
        <dbReference type="EMBL" id="QHL90382.1"/>
    </source>
</evidence>
<proteinExistence type="predicted"/>
<dbReference type="EMBL" id="CP047895">
    <property type="protein sequence ID" value="QHL90382.1"/>
    <property type="molecule type" value="Genomic_DNA"/>
</dbReference>
<dbReference type="KEGG" id="schy:GVO57_05440"/>
<accession>A0A7Z2NVA5</accession>
<reference evidence="1 2" key="1">
    <citation type="submission" date="2020-01" db="EMBL/GenBank/DDBJ databases">
        <title>Sphingomonas sp. C33 whole genome sequece.</title>
        <authorList>
            <person name="Park C."/>
        </authorList>
    </citation>
    <scope>NUCLEOTIDE SEQUENCE [LARGE SCALE GENOMIC DNA]</scope>
    <source>
        <strain evidence="1 2">C33</strain>
    </source>
</reference>
<dbReference type="Proteomes" id="UP000464468">
    <property type="component" value="Chromosome"/>
</dbReference>
<gene>
    <name evidence="1" type="ORF">GVO57_05440</name>
</gene>
<dbReference type="RefSeq" id="WP_160592310.1">
    <property type="nucleotide sequence ID" value="NZ_CP047895.1"/>
</dbReference>
<keyword evidence="2" id="KW-1185">Reference proteome</keyword>
<dbReference type="AlphaFoldDB" id="A0A7Z2NVA5"/>
<evidence type="ECO:0000313" key="2">
    <source>
        <dbReference type="Proteomes" id="UP000464468"/>
    </source>
</evidence>
<name>A0A7Z2NVA5_9SPHN</name>
<organism evidence="1 2">
    <name type="scientific">Sphingomonas changnyeongensis</name>
    <dbReference type="NCBI Taxonomy" id="2698679"/>
    <lineage>
        <taxon>Bacteria</taxon>
        <taxon>Pseudomonadati</taxon>
        <taxon>Pseudomonadota</taxon>
        <taxon>Alphaproteobacteria</taxon>
        <taxon>Sphingomonadales</taxon>
        <taxon>Sphingomonadaceae</taxon>
        <taxon>Sphingomonas</taxon>
    </lineage>
</organism>